<keyword evidence="3" id="KW-1185">Reference proteome</keyword>
<accession>A0AAV0MNZ3</accession>
<sequence>MSSADELFLNGQIKPQVLTPLLDFNEEEEGDPELGNKKGFHRESNNEEERGLGYGFGGFNDVAGRVLFLLG</sequence>
<evidence type="ECO:0000256" key="1">
    <source>
        <dbReference type="SAM" id="MobiDB-lite"/>
    </source>
</evidence>
<proteinExistence type="predicted"/>
<evidence type="ECO:0000313" key="2">
    <source>
        <dbReference type="EMBL" id="CAI0447283.1"/>
    </source>
</evidence>
<dbReference type="Proteomes" id="UP001154282">
    <property type="component" value="Unassembled WGS sequence"/>
</dbReference>
<evidence type="ECO:0000313" key="3">
    <source>
        <dbReference type="Proteomes" id="UP001154282"/>
    </source>
</evidence>
<reference evidence="2" key="1">
    <citation type="submission" date="2022-08" db="EMBL/GenBank/DDBJ databases">
        <authorList>
            <person name="Gutierrez-Valencia J."/>
        </authorList>
    </citation>
    <scope>NUCLEOTIDE SEQUENCE</scope>
</reference>
<feature type="region of interest" description="Disordered" evidence="1">
    <location>
        <begin position="23"/>
        <end position="51"/>
    </location>
</feature>
<protein>
    <submittedName>
        <fullName evidence="2">Uncharacterized protein</fullName>
    </submittedName>
</protein>
<feature type="compositionally biased region" description="Basic and acidic residues" evidence="1">
    <location>
        <begin position="41"/>
        <end position="51"/>
    </location>
</feature>
<name>A0AAV0MNZ3_9ROSI</name>
<dbReference type="EMBL" id="CAMGYJ010000007">
    <property type="protein sequence ID" value="CAI0447283.1"/>
    <property type="molecule type" value="Genomic_DNA"/>
</dbReference>
<dbReference type="AlphaFoldDB" id="A0AAV0MNZ3"/>
<organism evidence="2 3">
    <name type="scientific">Linum tenue</name>
    <dbReference type="NCBI Taxonomy" id="586396"/>
    <lineage>
        <taxon>Eukaryota</taxon>
        <taxon>Viridiplantae</taxon>
        <taxon>Streptophyta</taxon>
        <taxon>Embryophyta</taxon>
        <taxon>Tracheophyta</taxon>
        <taxon>Spermatophyta</taxon>
        <taxon>Magnoliopsida</taxon>
        <taxon>eudicotyledons</taxon>
        <taxon>Gunneridae</taxon>
        <taxon>Pentapetalae</taxon>
        <taxon>rosids</taxon>
        <taxon>fabids</taxon>
        <taxon>Malpighiales</taxon>
        <taxon>Linaceae</taxon>
        <taxon>Linum</taxon>
    </lineage>
</organism>
<gene>
    <name evidence="2" type="ORF">LITE_LOCUS29352</name>
</gene>
<comment type="caution">
    <text evidence="2">The sequence shown here is derived from an EMBL/GenBank/DDBJ whole genome shotgun (WGS) entry which is preliminary data.</text>
</comment>